<reference evidence="2" key="1">
    <citation type="journal article" date="2000" name="FEMS Microbiol. Lett.">
        <title>Identification and nucleotide sequence of genes involved in the synthesis of lactocin 705, a two-peptide bacteriocin from Lactobacillus casei CRL 705.</title>
        <authorList>
            <person name="Cuozzo S.A."/>
            <person name="Sesma F."/>
            <person name="Palacios J.M."/>
            <person name="de Ruiz Holgado A.P."/>
            <person name="Raya R.R."/>
        </authorList>
    </citation>
    <scope>NUCLEOTIDE SEQUENCE</scope>
    <source>
        <strain evidence="2">CRL705</strain>
        <plasmid evidence="2">pRC18</plasmid>
    </source>
</reference>
<feature type="transmembrane region" description="Helical" evidence="1">
    <location>
        <begin position="20"/>
        <end position="49"/>
    </location>
</feature>
<reference evidence="2" key="2">
    <citation type="submission" date="2008-01" db="EMBL/GenBank/DDBJ databases">
        <title>Complete nucleotide sequence of plasmid pRC18.</title>
        <authorList>
            <person name="Cuozzo S.A."/>
            <person name="Sesma F."/>
            <person name="de Ruiz Holgado A.P."/>
            <person name="Raya R.R."/>
        </authorList>
    </citation>
    <scope>NUCLEOTIDE SEQUENCE</scope>
    <source>
        <strain evidence="2">CRL705</strain>
        <plasmid evidence="2">pRC18</plasmid>
    </source>
</reference>
<keyword evidence="1" id="KW-0812">Transmembrane</keyword>
<geneLocation type="plasmid" evidence="2">
    <name>pRC18</name>
</geneLocation>
<sequence>MEEINMKSEVTNYPVNYKKISLLAITIIYALLGIFSNSMIVLGSLSVLGLSNLGWHFMIYESTADRNPVNWISLIMEIATIIFLIVKLNFFA</sequence>
<keyword evidence="1" id="KW-1133">Transmembrane helix</keyword>
<name>Q8VU95_LATCU</name>
<accession>Q8VU95</accession>
<protein>
    <submittedName>
        <fullName evidence="2">Putative immunity protein</fullName>
    </submittedName>
</protein>
<dbReference type="AlphaFoldDB" id="Q8VU95"/>
<organism evidence="2">
    <name type="scientific">Latilactobacillus curvatus</name>
    <name type="common">Lactobacillus curvatus</name>
    <dbReference type="NCBI Taxonomy" id="28038"/>
    <lineage>
        <taxon>Bacteria</taxon>
        <taxon>Bacillati</taxon>
        <taxon>Bacillota</taxon>
        <taxon>Bacilli</taxon>
        <taxon>Lactobacillales</taxon>
        <taxon>Lactobacillaceae</taxon>
        <taxon>Latilactobacillus</taxon>
    </lineage>
</organism>
<dbReference type="EMBL" id="AF200347">
    <property type="protein sequence ID" value="AAL54839.1"/>
    <property type="molecule type" value="Genomic_DNA"/>
</dbReference>
<feature type="transmembrane region" description="Helical" evidence="1">
    <location>
        <begin position="69"/>
        <end position="90"/>
    </location>
</feature>
<evidence type="ECO:0000313" key="2">
    <source>
        <dbReference type="EMBL" id="AAL54839.1"/>
    </source>
</evidence>
<dbReference type="RefSeq" id="WP_011005834.1">
    <property type="nucleotide sequence ID" value="NC_003320.2"/>
</dbReference>
<keyword evidence="2" id="KW-0614">Plasmid</keyword>
<proteinExistence type="predicted"/>
<evidence type="ECO:0000256" key="1">
    <source>
        <dbReference type="SAM" id="Phobius"/>
    </source>
</evidence>
<keyword evidence="1" id="KW-0472">Membrane</keyword>